<feature type="domain" description="LysM" evidence="8">
    <location>
        <begin position="12"/>
        <end position="60"/>
    </location>
</feature>
<dbReference type="KEGG" id="sfu:Sfum_1433"/>
<keyword evidence="3" id="KW-0479">Metal-binding</keyword>
<evidence type="ECO:0000256" key="2">
    <source>
        <dbReference type="ARBA" id="ARBA00022670"/>
    </source>
</evidence>
<dbReference type="eggNOG" id="COG1388">
    <property type="taxonomic scope" value="Bacteria"/>
</dbReference>
<feature type="compositionally biased region" description="Polar residues" evidence="7">
    <location>
        <begin position="367"/>
        <end position="380"/>
    </location>
</feature>
<evidence type="ECO:0000256" key="1">
    <source>
        <dbReference type="ARBA" id="ARBA00001947"/>
    </source>
</evidence>
<dbReference type="CDD" id="cd12797">
    <property type="entry name" value="M23_peptidase"/>
    <property type="match status" value="1"/>
</dbReference>
<dbReference type="Gene3D" id="3.10.450.350">
    <property type="match status" value="2"/>
</dbReference>
<keyword evidence="2" id="KW-0645">Protease</keyword>
<sequence>MRSQYLERFAIRHHIVRAGESLSGIVESSGLPAAVIGQWEKSCRNFPALSQIKPDDELIIHVGRSDNQPVKLILSAAQGSTYTLRRVGTEWNCRDDGSSPLPIGNTVRGVYAEDLYESCIGAGLPAALVADLTDIFAYDVDFNSDLKEGDTFVVHYEDWVKDGRKSRPGVILAAEFTASGQRLQAFLYQFPDGATEYFDAKGTSLRKPFLKSPLNYRRIMAASNYKPLKPILKIYRPHLGVDYTAPKGTPVSAVGDGTVAAMGRTDKAGRFIQIVHKGGYKTHYGHLSAFSKGLAKGRKVTQGEIIGLVGSTDASTTPYLDFRFVRNGKPVNYLKSDFPRSRTIPKTLRLDFEKKRDLGQAALDGSSAPTANTAEGPTSG</sequence>
<evidence type="ECO:0000256" key="3">
    <source>
        <dbReference type="ARBA" id="ARBA00022723"/>
    </source>
</evidence>
<evidence type="ECO:0000256" key="4">
    <source>
        <dbReference type="ARBA" id="ARBA00022801"/>
    </source>
</evidence>
<organism evidence="9 10">
    <name type="scientific">Syntrophobacter fumaroxidans (strain DSM 10017 / MPOB)</name>
    <dbReference type="NCBI Taxonomy" id="335543"/>
    <lineage>
        <taxon>Bacteria</taxon>
        <taxon>Pseudomonadati</taxon>
        <taxon>Thermodesulfobacteriota</taxon>
        <taxon>Syntrophobacteria</taxon>
        <taxon>Syntrophobacterales</taxon>
        <taxon>Syntrophobacteraceae</taxon>
        <taxon>Syntrophobacter</taxon>
    </lineage>
</organism>
<dbReference type="InterPro" id="IPR018392">
    <property type="entry name" value="LysM"/>
</dbReference>
<feature type="region of interest" description="Disordered" evidence="7">
    <location>
        <begin position="359"/>
        <end position="380"/>
    </location>
</feature>
<dbReference type="PANTHER" id="PTHR21666:SF288">
    <property type="entry name" value="CELL DIVISION PROTEIN YTFB"/>
    <property type="match status" value="1"/>
</dbReference>
<dbReference type="EMBL" id="CP000478">
    <property type="protein sequence ID" value="ABK17124.1"/>
    <property type="molecule type" value="Genomic_DNA"/>
</dbReference>
<dbReference type="InterPro" id="IPR050570">
    <property type="entry name" value="Cell_wall_metabolism_enzyme"/>
</dbReference>
<dbReference type="InterPro" id="IPR011055">
    <property type="entry name" value="Dup_hybrid_motif"/>
</dbReference>
<accession>A0LI72</accession>
<protein>
    <submittedName>
        <fullName evidence="9">Peptidase M23B</fullName>
    </submittedName>
</protein>
<dbReference type="GO" id="GO:0004222">
    <property type="term" value="F:metalloendopeptidase activity"/>
    <property type="evidence" value="ECO:0007669"/>
    <property type="project" value="TreeGrafter"/>
</dbReference>
<dbReference type="InterPro" id="IPR016047">
    <property type="entry name" value="M23ase_b-sheet_dom"/>
</dbReference>
<keyword evidence="5" id="KW-0862">Zinc</keyword>
<dbReference type="Gene3D" id="2.70.70.10">
    <property type="entry name" value="Glucose Permease (Domain IIA)"/>
    <property type="match status" value="1"/>
</dbReference>
<dbReference type="GO" id="GO:0046872">
    <property type="term" value="F:metal ion binding"/>
    <property type="evidence" value="ECO:0007669"/>
    <property type="project" value="UniProtKB-KW"/>
</dbReference>
<gene>
    <name evidence="9" type="ordered locus">Sfum_1433</name>
</gene>
<evidence type="ECO:0000256" key="7">
    <source>
        <dbReference type="SAM" id="MobiDB-lite"/>
    </source>
</evidence>
<dbReference type="STRING" id="335543.Sfum_1433"/>
<dbReference type="AlphaFoldDB" id="A0LI72"/>
<dbReference type="FunCoup" id="A0LI72">
    <property type="interactions" value="86"/>
</dbReference>
<keyword evidence="6" id="KW-0482">Metalloprotease</keyword>
<keyword evidence="10" id="KW-1185">Reference proteome</keyword>
<dbReference type="HOGENOM" id="CLU_026846_4_0_7"/>
<keyword evidence="4" id="KW-0378">Hydrolase</keyword>
<reference evidence="9 10" key="1">
    <citation type="submission" date="2006-10" db="EMBL/GenBank/DDBJ databases">
        <title>Complete sequence of Syntrophobacter fumaroxidans MPOB.</title>
        <authorList>
            <consortium name="US DOE Joint Genome Institute"/>
            <person name="Copeland A."/>
            <person name="Lucas S."/>
            <person name="Lapidus A."/>
            <person name="Barry K."/>
            <person name="Detter J.C."/>
            <person name="Glavina del Rio T."/>
            <person name="Hammon N."/>
            <person name="Israni S."/>
            <person name="Pitluck S."/>
            <person name="Goltsman E.G."/>
            <person name="Martinez M."/>
            <person name="Schmutz J."/>
            <person name="Larimer F."/>
            <person name="Land M."/>
            <person name="Hauser L."/>
            <person name="Kyrpides N."/>
            <person name="Kim E."/>
            <person name="Boone D.R."/>
            <person name="Brockman F."/>
            <person name="Culley D."/>
            <person name="Ferry J."/>
            <person name="Gunsalus R."/>
            <person name="McInerney M.J."/>
            <person name="Morrison M."/>
            <person name="Plugge C."/>
            <person name="Rohlin L."/>
            <person name="Scholten J."/>
            <person name="Sieber J."/>
            <person name="Stams A.J.M."/>
            <person name="Worm P."/>
            <person name="Henstra A.M."/>
            <person name="Richardson P."/>
        </authorList>
    </citation>
    <scope>NUCLEOTIDE SEQUENCE [LARGE SCALE GENOMIC DNA]</scope>
    <source>
        <strain evidence="10">DSM 10017 / MPOB</strain>
    </source>
</reference>
<dbReference type="GO" id="GO:0006508">
    <property type="term" value="P:proteolysis"/>
    <property type="evidence" value="ECO:0007669"/>
    <property type="project" value="UniProtKB-KW"/>
</dbReference>
<evidence type="ECO:0000313" key="10">
    <source>
        <dbReference type="Proteomes" id="UP000001784"/>
    </source>
</evidence>
<evidence type="ECO:0000256" key="6">
    <source>
        <dbReference type="ARBA" id="ARBA00023049"/>
    </source>
</evidence>
<dbReference type="eggNOG" id="COG0739">
    <property type="taxonomic scope" value="Bacteria"/>
</dbReference>
<evidence type="ECO:0000259" key="8">
    <source>
        <dbReference type="PROSITE" id="PS51782"/>
    </source>
</evidence>
<dbReference type="PANTHER" id="PTHR21666">
    <property type="entry name" value="PEPTIDASE-RELATED"/>
    <property type="match status" value="1"/>
</dbReference>
<dbReference type="Pfam" id="PF01551">
    <property type="entry name" value="Peptidase_M23"/>
    <property type="match status" value="1"/>
</dbReference>
<dbReference type="SUPFAM" id="SSF51261">
    <property type="entry name" value="Duplicated hybrid motif"/>
    <property type="match status" value="1"/>
</dbReference>
<evidence type="ECO:0000313" key="9">
    <source>
        <dbReference type="EMBL" id="ABK17124.1"/>
    </source>
</evidence>
<dbReference type="InParanoid" id="A0LI72"/>
<name>A0LI72_SYNFM</name>
<proteinExistence type="predicted"/>
<evidence type="ECO:0000256" key="5">
    <source>
        <dbReference type="ARBA" id="ARBA00022833"/>
    </source>
</evidence>
<dbReference type="PROSITE" id="PS51782">
    <property type="entry name" value="LYSM"/>
    <property type="match status" value="1"/>
</dbReference>
<dbReference type="Proteomes" id="UP000001784">
    <property type="component" value="Chromosome"/>
</dbReference>
<comment type="cofactor">
    <cofactor evidence="1">
        <name>Zn(2+)</name>
        <dbReference type="ChEBI" id="CHEBI:29105"/>
    </cofactor>
</comment>